<name>A0AAE1KCH1_9FABA</name>
<evidence type="ECO:0000256" key="4">
    <source>
        <dbReference type="RuleBase" id="RU362057"/>
    </source>
</evidence>
<proteinExistence type="inferred from homology"/>
<dbReference type="EC" id="2.4.1.-" evidence="4"/>
<dbReference type="InterPro" id="IPR035595">
    <property type="entry name" value="UDP_glycos_trans_CS"/>
</dbReference>
<dbReference type="InterPro" id="IPR058980">
    <property type="entry name" value="Glyco_transf_N"/>
</dbReference>
<evidence type="ECO:0000259" key="5">
    <source>
        <dbReference type="Pfam" id="PF26168"/>
    </source>
</evidence>
<dbReference type="GO" id="GO:0080043">
    <property type="term" value="F:quercetin 3-O-glucosyltransferase activity"/>
    <property type="evidence" value="ECO:0007669"/>
    <property type="project" value="TreeGrafter"/>
</dbReference>
<dbReference type="AlphaFoldDB" id="A0AAE1KCH1"/>
<dbReference type="Pfam" id="PF00201">
    <property type="entry name" value="UDPGT"/>
    <property type="match status" value="1"/>
</dbReference>
<feature type="domain" description="Glycosyltransferase N-terminal" evidence="5">
    <location>
        <begin position="14"/>
        <end position="141"/>
    </location>
</feature>
<accession>A0AAE1KCH1</accession>
<dbReference type="FunFam" id="3.40.50.2000:FF:000027">
    <property type="entry name" value="Glycosyltransferase"/>
    <property type="match status" value="1"/>
</dbReference>
<dbReference type="CDD" id="cd03784">
    <property type="entry name" value="GT1_Gtf-like"/>
    <property type="match status" value="1"/>
</dbReference>
<sequence>MDSMERGGSSKPHVVITPFPAQSHLNTFLNLAKLLHSRGFHITYVNTEYNHRRLLKSRGPQALDGLPDFRFETIPDGLPSSDADATQHLPSLCESTSKKCLIPFTNLLKRLQDSASNGHVPPVTSLVSDAVMAFTVKAAQEFGIPIAIYCPISAISFLGVWHGGTLLDKGVIPLKDESYLTNGYLDTKMDWLFGMKNMRLRDLPSYCTSLDPNDYLMLTFTINELKTATSADAIIFNTFSELESETLDTLSSIFPPLYTIGPVPLLLNEIPQNQALDCIGSNMWKEEAHCIQWLESQKPKSVVYVNFGSVTVMSAEQVHEFAWGLANSKKPFLWIIRPDLVDGGSSILSPEFISETKERGLIASWCEQQKVLNHPSIGVFLTHCGWNSMTESVCAGVPMACWPFIGDQQTNCRYACDEWGIGVEVDKNVKREMVERVINELMEREKGKEMRCKVLQWQKIAKEATEPPHGSSYINLEKLINQVLIKGKN</sequence>
<comment type="similarity">
    <text evidence="1 3">Belongs to the UDP-glycosyltransferase family.</text>
</comment>
<protein>
    <recommendedName>
        <fullName evidence="4">Glycosyltransferase</fullName>
        <ecNumber evidence="4">2.4.1.-</ecNumber>
    </recommendedName>
</protein>
<dbReference type="PANTHER" id="PTHR11926:SF1188">
    <property type="entry name" value="FAMILY PROTEIN, PUTATIVE-RELATED"/>
    <property type="match status" value="1"/>
</dbReference>
<evidence type="ECO:0000313" key="7">
    <source>
        <dbReference type="Proteomes" id="UP001293593"/>
    </source>
</evidence>
<keyword evidence="7" id="KW-1185">Reference proteome</keyword>
<dbReference type="GO" id="GO:0080044">
    <property type="term" value="F:quercetin 7-O-glucosyltransferase activity"/>
    <property type="evidence" value="ECO:0007669"/>
    <property type="project" value="TreeGrafter"/>
</dbReference>
<evidence type="ECO:0000256" key="1">
    <source>
        <dbReference type="ARBA" id="ARBA00009995"/>
    </source>
</evidence>
<keyword evidence="3" id="KW-0328">Glycosyltransferase</keyword>
<dbReference type="Pfam" id="PF26168">
    <property type="entry name" value="Glyco_transf_N"/>
    <property type="match status" value="1"/>
</dbReference>
<dbReference type="PANTHER" id="PTHR11926">
    <property type="entry name" value="GLUCOSYL/GLUCURONOSYL TRANSFERASES"/>
    <property type="match status" value="1"/>
</dbReference>
<dbReference type="PROSITE" id="PS00375">
    <property type="entry name" value="UDPGT"/>
    <property type="match status" value="1"/>
</dbReference>
<comment type="caution">
    <text evidence="6">The sequence shown here is derived from an EMBL/GenBank/DDBJ whole genome shotgun (WGS) entry which is preliminary data.</text>
</comment>
<dbReference type="FunFam" id="3.40.50.2000:FF:000055">
    <property type="entry name" value="Glycosyltransferase"/>
    <property type="match status" value="1"/>
</dbReference>
<dbReference type="InterPro" id="IPR002213">
    <property type="entry name" value="UDP_glucos_trans"/>
</dbReference>
<keyword evidence="2 3" id="KW-0808">Transferase</keyword>
<reference evidence="6" key="1">
    <citation type="submission" date="2023-10" db="EMBL/GenBank/DDBJ databases">
        <title>Chromosome-level genome of the transformable northern wattle, Acacia crassicarpa.</title>
        <authorList>
            <person name="Massaro I."/>
            <person name="Sinha N.R."/>
            <person name="Poethig S."/>
            <person name="Leichty A.R."/>
        </authorList>
    </citation>
    <scope>NUCLEOTIDE SEQUENCE</scope>
    <source>
        <strain evidence="6">Acra3RX</strain>
        <tissue evidence="6">Leaf</tissue>
    </source>
</reference>
<gene>
    <name evidence="6" type="ORF">QN277_019992</name>
</gene>
<organism evidence="6 7">
    <name type="scientific">Acacia crassicarpa</name>
    <name type="common">northern wattle</name>
    <dbReference type="NCBI Taxonomy" id="499986"/>
    <lineage>
        <taxon>Eukaryota</taxon>
        <taxon>Viridiplantae</taxon>
        <taxon>Streptophyta</taxon>
        <taxon>Embryophyta</taxon>
        <taxon>Tracheophyta</taxon>
        <taxon>Spermatophyta</taxon>
        <taxon>Magnoliopsida</taxon>
        <taxon>eudicotyledons</taxon>
        <taxon>Gunneridae</taxon>
        <taxon>Pentapetalae</taxon>
        <taxon>rosids</taxon>
        <taxon>fabids</taxon>
        <taxon>Fabales</taxon>
        <taxon>Fabaceae</taxon>
        <taxon>Caesalpinioideae</taxon>
        <taxon>mimosoid clade</taxon>
        <taxon>Acacieae</taxon>
        <taxon>Acacia</taxon>
    </lineage>
</organism>
<dbReference type="Gene3D" id="3.40.50.2000">
    <property type="entry name" value="Glycogen Phosphorylase B"/>
    <property type="match status" value="2"/>
</dbReference>
<dbReference type="SUPFAM" id="SSF53756">
    <property type="entry name" value="UDP-Glycosyltransferase/glycogen phosphorylase"/>
    <property type="match status" value="1"/>
</dbReference>
<evidence type="ECO:0000313" key="6">
    <source>
        <dbReference type="EMBL" id="KAK4271279.1"/>
    </source>
</evidence>
<dbReference type="Proteomes" id="UP001293593">
    <property type="component" value="Unassembled WGS sequence"/>
</dbReference>
<dbReference type="EMBL" id="JAWXYG010000005">
    <property type="protein sequence ID" value="KAK4271279.1"/>
    <property type="molecule type" value="Genomic_DNA"/>
</dbReference>
<evidence type="ECO:0000256" key="2">
    <source>
        <dbReference type="ARBA" id="ARBA00022679"/>
    </source>
</evidence>
<evidence type="ECO:0000256" key="3">
    <source>
        <dbReference type="RuleBase" id="RU003718"/>
    </source>
</evidence>